<evidence type="ECO:0008006" key="3">
    <source>
        <dbReference type="Google" id="ProtNLM"/>
    </source>
</evidence>
<reference evidence="1 2" key="1">
    <citation type="submission" date="2019-02" db="EMBL/GenBank/DDBJ databases">
        <title>Deep-cultivation of Planctomycetes and their phenomic and genomic characterization uncovers novel biology.</title>
        <authorList>
            <person name="Wiegand S."/>
            <person name="Jogler M."/>
            <person name="Boedeker C."/>
            <person name="Pinto D."/>
            <person name="Vollmers J."/>
            <person name="Rivas-Marin E."/>
            <person name="Kohn T."/>
            <person name="Peeters S.H."/>
            <person name="Heuer A."/>
            <person name="Rast P."/>
            <person name="Oberbeckmann S."/>
            <person name="Bunk B."/>
            <person name="Jeske O."/>
            <person name="Meyerdierks A."/>
            <person name="Storesund J.E."/>
            <person name="Kallscheuer N."/>
            <person name="Luecker S."/>
            <person name="Lage O.M."/>
            <person name="Pohl T."/>
            <person name="Merkel B.J."/>
            <person name="Hornburger P."/>
            <person name="Mueller R.-W."/>
            <person name="Bruemmer F."/>
            <person name="Labrenz M."/>
            <person name="Spormann A.M."/>
            <person name="Op den Camp H."/>
            <person name="Overmann J."/>
            <person name="Amann R."/>
            <person name="Jetten M.S.M."/>
            <person name="Mascher T."/>
            <person name="Medema M.H."/>
            <person name="Devos D.P."/>
            <person name="Kaster A.-K."/>
            <person name="Ovreas L."/>
            <person name="Rohde M."/>
            <person name="Galperin M.Y."/>
            <person name="Jogler C."/>
        </authorList>
    </citation>
    <scope>NUCLEOTIDE SEQUENCE [LARGE SCALE GENOMIC DNA]</scope>
    <source>
        <strain evidence="1 2">Mal4</strain>
    </source>
</reference>
<accession>A0A517Z3G2</accession>
<protein>
    <recommendedName>
        <fullName evidence="3">Carboxypeptidase regulatory-like domain-containing protein</fullName>
    </recommendedName>
</protein>
<sequence>MFQFEALEITVRNLHLRTMTPILLLLVLSACSSEDEWTKNLPETVPATGVILLDGEPVEGASVVFAPVPPDNYPANALTDSSGRFELKAFPSKDGAVPGSYQVGVSRTVEVSADSMSADQLGEDAAHAAESPTSGVNWINALPNQYANPTMSGIELTIPDDGTSDLKIELSSAP</sequence>
<name>A0A517Z3G2_9PLAN</name>
<dbReference type="Proteomes" id="UP000320496">
    <property type="component" value="Chromosome"/>
</dbReference>
<dbReference type="AlphaFoldDB" id="A0A517Z3G2"/>
<dbReference type="OrthoDB" id="291697at2"/>
<dbReference type="KEGG" id="mri:Mal4_13220"/>
<dbReference type="EMBL" id="CP036275">
    <property type="protein sequence ID" value="QDU37019.1"/>
    <property type="molecule type" value="Genomic_DNA"/>
</dbReference>
<evidence type="ECO:0000313" key="2">
    <source>
        <dbReference type="Proteomes" id="UP000320496"/>
    </source>
</evidence>
<evidence type="ECO:0000313" key="1">
    <source>
        <dbReference type="EMBL" id="QDU37019.1"/>
    </source>
</evidence>
<proteinExistence type="predicted"/>
<keyword evidence="2" id="KW-1185">Reference proteome</keyword>
<gene>
    <name evidence="1" type="ORF">Mal4_13220</name>
</gene>
<organism evidence="1 2">
    <name type="scientific">Maioricimonas rarisocia</name>
    <dbReference type="NCBI Taxonomy" id="2528026"/>
    <lineage>
        <taxon>Bacteria</taxon>
        <taxon>Pseudomonadati</taxon>
        <taxon>Planctomycetota</taxon>
        <taxon>Planctomycetia</taxon>
        <taxon>Planctomycetales</taxon>
        <taxon>Planctomycetaceae</taxon>
        <taxon>Maioricimonas</taxon>
    </lineage>
</organism>
<dbReference type="SUPFAM" id="SSF49464">
    <property type="entry name" value="Carboxypeptidase regulatory domain-like"/>
    <property type="match status" value="1"/>
</dbReference>
<dbReference type="InterPro" id="IPR008969">
    <property type="entry name" value="CarboxyPept-like_regulatory"/>
</dbReference>